<keyword evidence="2" id="KW-1185">Reference proteome</keyword>
<reference evidence="1 2" key="1">
    <citation type="submission" date="2017-03" db="EMBL/GenBank/DDBJ databases">
        <title>Complete genome sequence of Paenibacillus Kribbensis producing bioflocculants.</title>
        <authorList>
            <person name="Lee H.-G."/>
            <person name="Oh H.-M."/>
        </authorList>
    </citation>
    <scope>NUCLEOTIDE SEQUENCE [LARGE SCALE GENOMIC DNA]</scope>
    <source>
        <strain evidence="1 2">AM49</strain>
    </source>
</reference>
<gene>
    <name evidence="1" type="ORF">B4V02_19095</name>
</gene>
<proteinExistence type="predicted"/>
<name>A0A222WR47_9BACL</name>
<sequence>MPTKSLLELSSWKKDQELNLLLSLLPKDALPSSNTFAATHPHGLDWARLLRLADHHRVVPLIYLQLKKSNHPAIPASLLGSLQAQYHRNTLRMLHLQAEAARLTRLLMDHGLRVFILKGPALAQQLYGDVSLRTSKDIDLLIAPDDMDEAEHWIREAGYESKSGETRVLGSWKWKDHHTSFLHPQKRIEVELHWRLHPDAGGEPSFDELWDRRQFSEPAGASRRASADSMAAMAASTYTLGGEHQFLYLSAHGARHGWFRLRWLVDIDRLAVCAVDWEALLLMLRRYGGLPAGGQAWKLAAALLGTPIPEPMRPISETRQAHRLALSALAFMQASVPAPHPVASGTGANGTAASELSQSIALTQPLETAPSDGGASVGGAAAGDAFGEAALHTVNDATGIAREVGSVTGDTVNTLNTAVSSLTMPVASATVASSSDVAGATAATVASSFAVAGATAATVTSSPAVAVATAVTPQPISRAYLLSLKEPRHRLLYLISRLLPSTGDPILLPLPRKLHFLYIPLRPFLWLKRRFSKH</sequence>
<dbReference type="OrthoDB" id="9773927at2"/>
<dbReference type="Proteomes" id="UP000214666">
    <property type="component" value="Chromosome"/>
</dbReference>
<accession>A0A222WR47</accession>
<evidence type="ECO:0008006" key="3">
    <source>
        <dbReference type="Google" id="ProtNLM"/>
    </source>
</evidence>
<dbReference type="Pfam" id="PF14907">
    <property type="entry name" value="NTP_transf_5"/>
    <property type="match status" value="1"/>
</dbReference>
<dbReference type="RefSeq" id="WP_094155964.1">
    <property type="nucleotide sequence ID" value="NZ_CP020028.1"/>
</dbReference>
<dbReference type="Gene3D" id="3.30.460.40">
    <property type="match status" value="1"/>
</dbReference>
<protein>
    <recommendedName>
        <fullName evidence="3">Renal dipeptidase</fullName>
    </recommendedName>
</protein>
<dbReference type="KEGG" id="pkb:B4V02_19095"/>
<organism evidence="1 2">
    <name type="scientific">Paenibacillus kribbensis</name>
    <dbReference type="NCBI Taxonomy" id="172713"/>
    <lineage>
        <taxon>Bacteria</taxon>
        <taxon>Bacillati</taxon>
        <taxon>Bacillota</taxon>
        <taxon>Bacilli</taxon>
        <taxon>Bacillales</taxon>
        <taxon>Paenibacillaceae</taxon>
        <taxon>Paenibacillus</taxon>
    </lineage>
</organism>
<evidence type="ECO:0000313" key="2">
    <source>
        <dbReference type="Proteomes" id="UP000214666"/>
    </source>
</evidence>
<dbReference type="EMBL" id="CP020028">
    <property type="protein sequence ID" value="ASR48646.1"/>
    <property type="molecule type" value="Genomic_DNA"/>
</dbReference>
<evidence type="ECO:0000313" key="1">
    <source>
        <dbReference type="EMBL" id="ASR48646.1"/>
    </source>
</evidence>
<dbReference type="STRING" id="172713.GCA_001705305_03605"/>
<dbReference type="InterPro" id="IPR039498">
    <property type="entry name" value="NTP_transf_5"/>
</dbReference>
<dbReference type="AlphaFoldDB" id="A0A222WR47"/>